<evidence type="ECO:0000313" key="7">
    <source>
        <dbReference type="Proteomes" id="UP000031599"/>
    </source>
</evidence>
<evidence type="ECO:0000256" key="4">
    <source>
        <dbReference type="SAM" id="MobiDB-lite"/>
    </source>
</evidence>
<accession>A0A0C2D6A8</accession>
<gene>
    <name evidence="6" type="ORF">DB30_03787</name>
</gene>
<dbReference type="NCBIfam" id="TIGR02232">
    <property type="entry name" value="myxo_disulf_rpt"/>
    <property type="match status" value="1"/>
</dbReference>
<evidence type="ECO:0000313" key="6">
    <source>
        <dbReference type="EMBL" id="KIG17190.1"/>
    </source>
</evidence>
<protein>
    <submittedName>
        <fullName evidence="6">BNR repeat domain protein</fullName>
    </submittedName>
</protein>
<dbReference type="InterPro" id="IPR009091">
    <property type="entry name" value="RCC1/BLIP-II"/>
</dbReference>
<dbReference type="InterPro" id="IPR058923">
    <property type="entry name" value="RCC1-like_dom"/>
</dbReference>
<evidence type="ECO:0000256" key="3">
    <source>
        <dbReference type="ARBA" id="ARBA00023157"/>
    </source>
</evidence>
<dbReference type="PANTHER" id="PTHR22870:SF408">
    <property type="entry name" value="OS09G0560450 PROTEIN"/>
    <property type="match status" value="1"/>
</dbReference>
<proteinExistence type="predicted"/>
<dbReference type="Gene3D" id="2.130.10.30">
    <property type="entry name" value="Regulator of chromosome condensation 1/beta-lactamase-inhibitor protein II"/>
    <property type="match status" value="2"/>
</dbReference>
<feature type="domain" description="RCC1-like" evidence="5">
    <location>
        <begin position="142"/>
        <end position="465"/>
    </location>
</feature>
<evidence type="ECO:0000259" key="5">
    <source>
        <dbReference type="Pfam" id="PF25390"/>
    </source>
</evidence>
<name>A0A0C2D6A8_9BACT</name>
<dbReference type="PANTHER" id="PTHR22870">
    <property type="entry name" value="REGULATOR OF CHROMOSOME CONDENSATION"/>
    <property type="match status" value="1"/>
</dbReference>
<feature type="region of interest" description="Disordered" evidence="4">
    <location>
        <begin position="34"/>
        <end position="82"/>
    </location>
</feature>
<dbReference type="Pfam" id="PF25390">
    <property type="entry name" value="WD40_RLD"/>
    <property type="match status" value="1"/>
</dbReference>
<sequence>MNMANLPSRSATLIGLGLGLGASNCGYVDNLAVSVDDSRPTSSDSSSDESTAYETDESDEPSSTTTGTEPETSDDESETGDTLGCPPGTLDCPCVAETCEPGLQCEAGLCKPLPVCGNGVVETGEQCDDGNIDSGDGCEVDCSSTRIVQLTAGSQHTCILTEVGDVVCWGRNDHGQLGYGHVQFVGDDEPPAVYGVLPLVEPATAISASGTHTCAVLVSGRVTCWGENSDGRLGLGHLNDIGDDEEIDTLVPLDFGDEIEAVAAGFTFTCALSFTGAVYCWGTNTHGELGHGDTIPIGDNEIASSFNSFVQVGGAASNIRAGRYHACVSMSAMGVRCWGLGSQGRLGYGNTNNIGDDEPPSVVSTKYGDETITALAVGYDHTVIVDPNSGSARVRGWGYNYYGQLGVGSTVSHGDGVGPLEATASISGTVVSVAASASQTCALFDDGTLGCWGGNGSGQLGLGSTQHLGDDELPSSAAKLSFTAPVVQVTMGSSHACVLLDNQDVHCWGSNTSGQLGHEGVDAIGDDELATDVGPVPLFE</sequence>
<evidence type="ECO:0000256" key="2">
    <source>
        <dbReference type="ARBA" id="ARBA00022737"/>
    </source>
</evidence>
<dbReference type="Proteomes" id="UP000031599">
    <property type="component" value="Unassembled WGS sequence"/>
</dbReference>
<organism evidence="6 7">
    <name type="scientific">Enhygromyxa salina</name>
    <dbReference type="NCBI Taxonomy" id="215803"/>
    <lineage>
        <taxon>Bacteria</taxon>
        <taxon>Pseudomonadati</taxon>
        <taxon>Myxococcota</taxon>
        <taxon>Polyangia</taxon>
        <taxon>Nannocystales</taxon>
        <taxon>Nannocystaceae</taxon>
        <taxon>Enhygromyxa</taxon>
    </lineage>
</organism>
<dbReference type="InterPro" id="IPR000408">
    <property type="entry name" value="Reg_chr_condens"/>
</dbReference>
<reference evidence="6 7" key="1">
    <citation type="submission" date="2014-12" db="EMBL/GenBank/DDBJ databases">
        <title>Genome assembly of Enhygromyxa salina DSM 15201.</title>
        <authorList>
            <person name="Sharma G."/>
            <person name="Subramanian S."/>
        </authorList>
    </citation>
    <scope>NUCLEOTIDE SEQUENCE [LARGE SCALE GENOMIC DNA]</scope>
    <source>
        <strain evidence="6 7">DSM 15201</strain>
    </source>
</reference>
<dbReference type="InterPro" id="IPR011936">
    <property type="entry name" value="Myxo_disulph_rpt"/>
</dbReference>
<feature type="compositionally biased region" description="Low complexity" evidence="4">
    <location>
        <begin position="40"/>
        <end position="53"/>
    </location>
</feature>
<keyword evidence="2" id="KW-0677">Repeat</keyword>
<dbReference type="InterPro" id="IPR051210">
    <property type="entry name" value="Ub_ligase/GEF_domain"/>
</dbReference>
<dbReference type="Pfam" id="PF13540">
    <property type="entry name" value="RCC1_2"/>
    <property type="match status" value="1"/>
</dbReference>
<keyword evidence="1" id="KW-0732">Signal</keyword>
<dbReference type="PRINTS" id="PR00633">
    <property type="entry name" value="RCCNDNSATION"/>
</dbReference>
<evidence type="ECO:0000256" key="1">
    <source>
        <dbReference type="ARBA" id="ARBA00022729"/>
    </source>
</evidence>
<keyword evidence="3" id="KW-1015">Disulfide bond</keyword>
<feature type="compositionally biased region" description="Low complexity" evidence="4">
    <location>
        <begin position="61"/>
        <end position="70"/>
    </location>
</feature>
<comment type="caution">
    <text evidence="6">The sequence shown here is derived from an EMBL/GenBank/DDBJ whole genome shotgun (WGS) entry which is preliminary data.</text>
</comment>
<dbReference type="AlphaFoldDB" id="A0A0C2D6A8"/>
<dbReference type="EMBL" id="JMCC02000029">
    <property type="protein sequence ID" value="KIG17190.1"/>
    <property type="molecule type" value="Genomic_DNA"/>
</dbReference>
<dbReference type="PROSITE" id="PS50012">
    <property type="entry name" value="RCC1_3"/>
    <property type="match status" value="6"/>
</dbReference>
<dbReference type="SUPFAM" id="SSF50985">
    <property type="entry name" value="RCC1/BLIP-II"/>
    <property type="match status" value="1"/>
</dbReference>